<comment type="caution">
    <text evidence="1">The sequence shown here is derived from an EMBL/GenBank/DDBJ whole genome shotgun (WGS) entry which is preliminary data.</text>
</comment>
<evidence type="ECO:0000313" key="1">
    <source>
        <dbReference type="EMBL" id="KAH0910820.1"/>
    </source>
</evidence>
<dbReference type="Proteomes" id="UP000824890">
    <property type="component" value="Unassembled WGS sequence"/>
</dbReference>
<sequence length="134" mass="15022">MPSAPAWVSHSPCFMMSFNDASSCPLPPLGRATPGVFWTSLDDLSPLLKSPLPWAWYIARKSGGIAAVFPALGQGSFRGTTPMEFDWRSIHLAYFQELLFWLFQLLEFVKVVILAVRCYALLEDLLSFSYVAEL</sequence>
<gene>
    <name evidence="1" type="ORF">HID58_034141</name>
</gene>
<reference evidence="1 2" key="1">
    <citation type="submission" date="2021-05" db="EMBL/GenBank/DDBJ databases">
        <title>Genome Assembly of Synthetic Allotetraploid Brassica napus Reveals Homoeologous Exchanges between Subgenomes.</title>
        <authorList>
            <person name="Davis J.T."/>
        </authorList>
    </citation>
    <scope>NUCLEOTIDE SEQUENCE [LARGE SCALE GENOMIC DNA]</scope>
    <source>
        <strain evidence="2">cv. Da-Ae</strain>
        <tissue evidence="1">Seedling</tissue>
    </source>
</reference>
<evidence type="ECO:0000313" key="2">
    <source>
        <dbReference type="Proteomes" id="UP000824890"/>
    </source>
</evidence>
<proteinExistence type="predicted"/>
<dbReference type="EMBL" id="JAGKQM010000009">
    <property type="protein sequence ID" value="KAH0910820.1"/>
    <property type="molecule type" value="Genomic_DNA"/>
</dbReference>
<organism evidence="1 2">
    <name type="scientific">Brassica napus</name>
    <name type="common">Rape</name>
    <dbReference type="NCBI Taxonomy" id="3708"/>
    <lineage>
        <taxon>Eukaryota</taxon>
        <taxon>Viridiplantae</taxon>
        <taxon>Streptophyta</taxon>
        <taxon>Embryophyta</taxon>
        <taxon>Tracheophyta</taxon>
        <taxon>Spermatophyta</taxon>
        <taxon>Magnoliopsida</taxon>
        <taxon>eudicotyledons</taxon>
        <taxon>Gunneridae</taxon>
        <taxon>Pentapetalae</taxon>
        <taxon>rosids</taxon>
        <taxon>malvids</taxon>
        <taxon>Brassicales</taxon>
        <taxon>Brassicaceae</taxon>
        <taxon>Brassiceae</taxon>
        <taxon>Brassica</taxon>
    </lineage>
</organism>
<accession>A0ABQ8C180</accession>
<protein>
    <submittedName>
        <fullName evidence="1">Uncharacterized protein</fullName>
    </submittedName>
</protein>
<name>A0ABQ8C180_BRANA</name>
<keyword evidence="2" id="KW-1185">Reference proteome</keyword>